<feature type="region of interest" description="Disordered" evidence="1">
    <location>
        <begin position="66"/>
        <end position="88"/>
    </location>
</feature>
<reference evidence="2 3" key="1">
    <citation type="submission" date="2024-05" db="EMBL/GenBank/DDBJ databases">
        <title>A draft genome resource for the thread blight pathogen Marasmius tenuissimus strain MS-2.</title>
        <authorList>
            <person name="Yulfo-Soto G.E."/>
            <person name="Baruah I.K."/>
            <person name="Amoako-Attah I."/>
            <person name="Bukari Y."/>
            <person name="Meinhardt L.W."/>
            <person name="Bailey B.A."/>
            <person name="Cohen S.P."/>
        </authorList>
    </citation>
    <scope>NUCLEOTIDE SEQUENCE [LARGE SCALE GENOMIC DNA]</scope>
    <source>
        <strain evidence="2 3">MS-2</strain>
    </source>
</reference>
<name>A0ABR2Z8A8_9AGAR</name>
<keyword evidence="3" id="KW-1185">Reference proteome</keyword>
<feature type="compositionally biased region" description="Basic and acidic residues" evidence="1">
    <location>
        <begin position="79"/>
        <end position="88"/>
    </location>
</feature>
<evidence type="ECO:0000313" key="2">
    <source>
        <dbReference type="EMBL" id="KAL0057018.1"/>
    </source>
</evidence>
<accession>A0ABR2Z8A8</accession>
<dbReference type="Proteomes" id="UP001437256">
    <property type="component" value="Unassembled WGS sequence"/>
</dbReference>
<evidence type="ECO:0000313" key="3">
    <source>
        <dbReference type="Proteomes" id="UP001437256"/>
    </source>
</evidence>
<protein>
    <submittedName>
        <fullName evidence="2">Uncharacterized protein</fullName>
    </submittedName>
</protein>
<dbReference type="EMBL" id="JBBXMP010000747">
    <property type="protein sequence ID" value="KAL0057018.1"/>
    <property type="molecule type" value="Genomic_DNA"/>
</dbReference>
<evidence type="ECO:0000256" key="1">
    <source>
        <dbReference type="SAM" id="MobiDB-lite"/>
    </source>
</evidence>
<organism evidence="2 3">
    <name type="scientific">Marasmius tenuissimus</name>
    <dbReference type="NCBI Taxonomy" id="585030"/>
    <lineage>
        <taxon>Eukaryota</taxon>
        <taxon>Fungi</taxon>
        <taxon>Dikarya</taxon>
        <taxon>Basidiomycota</taxon>
        <taxon>Agaricomycotina</taxon>
        <taxon>Agaricomycetes</taxon>
        <taxon>Agaricomycetidae</taxon>
        <taxon>Agaricales</taxon>
        <taxon>Marasmiineae</taxon>
        <taxon>Marasmiaceae</taxon>
        <taxon>Marasmius</taxon>
    </lineage>
</organism>
<proteinExistence type="predicted"/>
<gene>
    <name evidence="2" type="ORF">AAF712_016362</name>
</gene>
<sequence>MPPQNTAQDESSKQDKHEEFYKNCLRDALLSAMVPVLIVATNEGRESVKKLEKWIAVEWLREWPEEAPNLNPADTEPEQQAKREASKTFQRVKEDLAMKLRLEAVTWKLADNHWQSNENYQLEVDHDIPWSKMFHEALEESRFQYFNIRR</sequence>
<comment type="caution">
    <text evidence="2">The sequence shown here is derived from an EMBL/GenBank/DDBJ whole genome shotgun (WGS) entry which is preliminary data.</text>
</comment>